<sequence>MPAAVLTRYETLIGKFGMTPSDRSKVSVPKTAAANPFAKLIKKGK</sequence>
<evidence type="ECO:0000313" key="2">
    <source>
        <dbReference type="Proteomes" id="UP000074914"/>
    </source>
</evidence>
<dbReference type="Proteomes" id="UP000074914">
    <property type="component" value="Chromosome"/>
</dbReference>
<evidence type="ECO:0000313" key="1">
    <source>
        <dbReference type="EMBL" id="AMP15499.1"/>
    </source>
</evidence>
<reference evidence="1 2" key="1">
    <citation type="submission" date="2015-11" db="EMBL/GenBank/DDBJ databases">
        <title>Exploring the genomic traits of fungus-feeding bacterial genus Collimonas.</title>
        <authorList>
            <person name="Song C."/>
            <person name="Schmidt R."/>
            <person name="de Jager V."/>
            <person name="Krzyzanowska D."/>
            <person name="Jongedijk E."/>
            <person name="Cankar K."/>
            <person name="Beekwilder J."/>
            <person name="van Veen A."/>
            <person name="de Boer W."/>
            <person name="van Veen J.A."/>
            <person name="Garbeva P."/>
        </authorList>
    </citation>
    <scope>NUCLEOTIDE SEQUENCE [LARGE SCALE GENOMIC DNA]</scope>
    <source>
        <strain evidence="1 2">Ter291</strain>
    </source>
</reference>
<dbReference type="EMBL" id="CP013236">
    <property type="protein sequence ID" value="AMP15499.1"/>
    <property type="molecule type" value="Genomic_DNA"/>
</dbReference>
<gene>
    <name evidence="1" type="ORF">CPter291_3262</name>
</gene>
<keyword evidence="2" id="KW-1185">Reference proteome</keyword>
<name>A0ABM5Z8L7_9BURK</name>
<protein>
    <submittedName>
        <fullName evidence="1">Uncharacterized protein</fullName>
    </submittedName>
</protein>
<accession>A0ABM5Z8L7</accession>
<proteinExistence type="predicted"/>
<organism evidence="1 2">
    <name type="scientific">Collimonas pratensis</name>
    <dbReference type="NCBI Taxonomy" id="279113"/>
    <lineage>
        <taxon>Bacteria</taxon>
        <taxon>Pseudomonadati</taxon>
        <taxon>Pseudomonadota</taxon>
        <taxon>Betaproteobacteria</taxon>
        <taxon>Burkholderiales</taxon>
        <taxon>Oxalobacteraceae</taxon>
        <taxon>Collimonas</taxon>
    </lineage>
</organism>